<gene>
    <name evidence="1" type="ORF">AVEN_198733_1</name>
</gene>
<proteinExistence type="predicted"/>
<dbReference type="AlphaFoldDB" id="A0A4Y2JSN3"/>
<accession>A0A4Y2JSN3</accession>
<name>A0A4Y2JSN3_ARAVE</name>
<sequence length="105" mass="11592">MEREDVIQPPNIEIDSQPVARDLVQPASFSSDIHWMNVTELPGVPEMTPPALSLYTSVMEMICTALVTVAADISDARGDDRITGEDFLQAIQVNEDLKAIFQNCD</sequence>
<protein>
    <submittedName>
        <fullName evidence="1">Uncharacterized protein</fullName>
    </submittedName>
</protein>
<evidence type="ECO:0000313" key="1">
    <source>
        <dbReference type="EMBL" id="GBM93421.1"/>
    </source>
</evidence>
<organism evidence="1 2">
    <name type="scientific">Araneus ventricosus</name>
    <name type="common">Orbweaver spider</name>
    <name type="synonym">Epeira ventricosa</name>
    <dbReference type="NCBI Taxonomy" id="182803"/>
    <lineage>
        <taxon>Eukaryota</taxon>
        <taxon>Metazoa</taxon>
        <taxon>Ecdysozoa</taxon>
        <taxon>Arthropoda</taxon>
        <taxon>Chelicerata</taxon>
        <taxon>Arachnida</taxon>
        <taxon>Araneae</taxon>
        <taxon>Araneomorphae</taxon>
        <taxon>Entelegynae</taxon>
        <taxon>Araneoidea</taxon>
        <taxon>Araneidae</taxon>
        <taxon>Araneus</taxon>
    </lineage>
</organism>
<evidence type="ECO:0000313" key="2">
    <source>
        <dbReference type="Proteomes" id="UP000499080"/>
    </source>
</evidence>
<reference evidence="1 2" key="1">
    <citation type="journal article" date="2019" name="Sci. Rep.">
        <title>Orb-weaving spider Araneus ventricosus genome elucidates the spidroin gene catalogue.</title>
        <authorList>
            <person name="Kono N."/>
            <person name="Nakamura H."/>
            <person name="Ohtoshi R."/>
            <person name="Moran D.A.P."/>
            <person name="Shinohara A."/>
            <person name="Yoshida Y."/>
            <person name="Fujiwara M."/>
            <person name="Mori M."/>
            <person name="Tomita M."/>
            <person name="Arakawa K."/>
        </authorList>
    </citation>
    <scope>NUCLEOTIDE SEQUENCE [LARGE SCALE GENOMIC DNA]</scope>
</reference>
<comment type="caution">
    <text evidence="1">The sequence shown here is derived from an EMBL/GenBank/DDBJ whole genome shotgun (WGS) entry which is preliminary data.</text>
</comment>
<keyword evidence="2" id="KW-1185">Reference proteome</keyword>
<dbReference type="EMBL" id="BGPR01191775">
    <property type="protein sequence ID" value="GBM93421.1"/>
    <property type="molecule type" value="Genomic_DNA"/>
</dbReference>
<dbReference type="Proteomes" id="UP000499080">
    <property type="component" value="Unassembled WGS sequence"/>
</dbReference>